<comment type="caution">
    <text evidence="2">The sequence shown here is derived from an EMBL/GenBank/DDBJ whole genome shotgun (WGS) entry which is preliminary data.</text>
</comment>
<dbReference type="GO" id="GO:0016787">
    <property type="term" value="F:hydrolase activity"/>
    <property type="evidence" value="ECO:0007669"/>
    <property type="project" value="UniProtKB-KW"/>
</dbReference>
<dbReference type="SUPFAM" id="SSF52266">
    <property type="entry name" value="SGNH hydrolase"/>
    <property type="match status" value="1"/>
</dbReference>
<dbReference type="Pfam" id="PF13472">
    <property type="entry name" value="Lipase_GDSL_2"/>
    <property type="match status" value="1"/>
</dbReference>
<dbReference type="PANTHER" id="PTHR30383:SF5">
    <property type="entry name" value="SGNH HYDROLASE-TYPE ESTERASE DOMAIN-CONTAINING PROTEIN"/>
    <property type="match status" value="1"/>
</dbReference>
<protein>
    <submittedName>
        <fullName evidence="2">SGNH/GDSL hydrolase family protein</fullName>
    </submittedName>
</protein>
<evidence type="ECO:0000259" key="1">
    <source>
        <dbReference type="Pfam" id="PF13472"/>
    </source>
</evidence>
<evidence type="ECO:0000313" key="2">
    <source>
        <dbReference type="EMBL" id="GMQ33318.1"/>
    </source>
</evidence>
<dbReference type="InterPro" id="IPR036514">
    <property type="entry name" value="SGNH_hydro_sf"/>
</dbReference>
<name>A0ABQ6PZR2_9BACT</name>
<reference evidence="2 3" key="1">
    <citation type="submission" date="2023-08" db="EMBL/GenBank/DDBJ databases">
        <title>Draft genome sequence of Algoriphagus taiwanensis.</title>
        <authorList>
            <person name="Takatani N."/>
            <person name="Hosokawa M."/>
            <person name="Sawabe T."/>
        </authorList>
    </citation>
    <scope>NUCLEOTIDE SEQUENCE [LARGE SCALE GENOMIC DNA]</scope>
    <source>
        <strain evidence="2 3">JCM 19755</strain>
    </source>
</reference>
<evidence type="ECO:0000313" key="3">
    <source>
        <dbReference type="Proteomes" id="UP001307705"/>
    </source>
</evidence>
<dbReference type="InterPro" id="IPR013830">
    <property type="entry name" value="SGNH_hydro"/>
</dbReference>
<dbReference type="Proteomes" id="UP001307705">
    <property type="component" value="Unassembled WGS sequence"/>
</dbReference>
<sequence>MNGFGSGEFWFKFDSMKRIILPFLCLLAIWARSIQAQEVPFENEVKRISAKYDSLGWSPGGTVFTGSSTIRMWSSLEETFAEENLINTGFGGSKASDLERHLFPLVIKFEPSRVFIYEGDNDLWANVEVASILTSLDNIVTRIHLINPNTEIFLIGAKPSPSRWEKKANYRIFNQKLSEYCRAKENVSFVDVWDALTNPDGSPRPELYLEDQLHLNAEGYKIWAGVFKEYFKE</sequence>
<dbReference type="Gene3D" id="3.40.50.1110">
    <property type="entry name" value="SGNH hydrolase"/>
    <property type="match status" value="1"/>
</dbReference>
<dbReference type="PANTHER" id="PTHR30383">
    <property type="entry name" value="THIOESTERASE 1/PROTEASE 1/LYSOPHOSPHOLIPASE L1"/>
    <property type="match status" value="1"/>
</dbReference>
<accession>A0ABQ6PZR2</accession>
<gene>
    <name evidence="2" type="ORF">Ataiwa_15900</name>
</gene>
<keyword evidence="3" id="KW-1185">Reference proteome</keyword>
<dbReference type="EMBL" id="BTPE01000004">
    <property type="protein sequence ID" value="GMQ33318.1"/>
    <property type="molecule type" value="Genomic_DNA"/>
</dbReference>
<feature type="domain" description="SGNH hydrolase-type esterase" evidence="1">
    <location>
        <begin position="68"/>
        <end position="222"/>
    </location>
</feature>
<dbReference type="InterPro" id="IPR051532">
    <property type="entry name" value="Ester_Hydrolysis_Enzymes"/>
</dbReference>
<organism evidence="2 3">
    <name type="scientific">Algoriphagus taiwanensis</name>
    <dbReference type="NCBI Taxonomy" id="1445656"/>
    <lineage>
        <taxon>Bacteria</taxon>
        <taxon>Pseudomonadati</taxon>
        <taxon>Bacteroidota</taxon>
        <taxon>Cytophagia</taxon>
        <taxon>Cytophagales</taxon>
        <taxon>Cyclobacteriaceae</taxon>
        <taxon>Algoriphagus</taxon>
    </lineage>
</organism>
<keyword evidence="2" id="KW-0378">Hydrolase</keyword>
<proteinExistence type="predicted"/>